<dbReference type="Proteomes" id="UP000275394">
    <property type="component" value="Unassembled WGS sequence"/>
</dbReference>
<dbReference type="AlphaFoldDB" id="A0A3N2DE18"/>
<protein>
    <recommendedName>
        <fullName evidence="3">Fis family transcriptional regulator</fullName>
    </recommendedName>
</protein>
<keyword evidence="2" id="KW-1185">Reference proteome</keyword>
<dbReference type="OrthoDB" id="6996126at2"/>
<name>A0A3N2DE18_9GAMM</name>
<proteinExistence type="predicted"/>
<accession>A0A3N2DE18</accession>
<dbReference type="RefSeq" id="WP_123713966.1">
    <property type="nucleotide sequence ID" value="NZ_RKHR01000008.1"/>
</dbReference>
<gene>
    <name evidence="1" type="ORF">EDC56_3641</name>
</gene>
<dbReference type="EMBL" id="RKHR01000008">
    <property type="protein sequence ID" value="ROR97972.1"/>
    <property type="molecule type" value="Genomic_DNA"/>
</dbReference>
<evidence type="ECO:0000313" key="2">
    <source>
        <dbReference type="Proteomes" id="UP000275394"/>
    </source>
</evidence>
<organism evidence="1 2">
    <name type="scientific">Sinobacterium caligoides</name>
    <dbReference type="NCBI Taxonomy" id="933926"/>
    <lineage>
        <taxon>Bacteria</taxon>
        <taxon>Pseudomonadati</taxon>
        <taxon>Pseudomonadota</taxon>
        <taxon>Gammaproteobacteria</taxon>
        <taxon>Cellvibrionales</taxon>
        <taxon>Spongiibacteraceae</taxon>
        <taxon>Sinobacterium</taxon>
    </lineage>
</organism>
<comment type="caution">
    <text evidence="1">The sequence shown here is derived from an EMBL/GenBank/DDBJ whole genome shotgun (WGS) entry which is preliminary data.</text>
</comment>
<evidence type="ECO:0000313" key="1">
    <source>
        <dbReference type="EMBL" id="ROR97972.1"/>
    </source>
</evidence>
<evidence type="ECO:0008006" key="3">
    <source>
        <dbReference type="Google" id="ProtNLM"/>
    </source>
</evidence>
<sequence length="100" mass="11786">MRKRDKKTEKTIRETLTIVCEIALQQFSGFSWLTHTVNYQNFPDSLQVTCVYQDQEQLIEAIENDDVNQFRLLIKQQLYDAGINLNNIKRQINFDTEGDT</sequence>
<reference evidence="1 2" key="1">
    <citation type="submission" date="2018-11" db="EMBL/GenBank/DDBJ databases">
        <title>Genomic Encyclopedia of Type Strains, Phase IV (KMG-IV): sequencing the most valuable type-strain genomes for metagenomic binning, comparative biology and taxonomic classification.</title>
        <authorList>
            <person name="Goeker M."/>
        </authorList>
    </citation>
    <scope>NUCLEOTIDE SEQUENCE [LARGE SCALE GENOMIC DNA]</scope>
    <source>
        <strain evidence="1 2">DSM 100316</strain>
    </source>
</reference>